<proteinExistence type="predicted"/>
<dbReference type="RefSeq" id="WP_274354512.1">
    <property type="nucleotide sequence ID" value="NZ_JAQZSM010000067.1"/>
</dbReference>
<dbReference type="Proteomes" id="UP001431784">
    <property type="component" value="Unassembled WGS sequence"/>
</dbReference>
<dbReference type="EMBL" id="JAQZSM010000067">
    <property type="protein sequence ID" value="MDD7973853.1"/>
    <property type="molecule type" value="Genomic_DNA"/>
</dbReference>
<protein>
    <submittedName>
        <fullName evidence="1">Uncharacterized protein</fullName>
    </submittedName>
</protein>
<name>A0ABT5TFG1_9RHOB</name>
<organism evidence="1 2">
    <name type="scientific">Roseinatronobacter alkalisoli</name>
    <dbReference type="NCBI Taxonomy" id="3028235"/>
    <lineage>
        <taxon>Bacteria</taxon>
        <taxon>Pseudomonadati</taxon>
        <taxon>Pseudomonadota</taxon>
        <taxon>Alphaproteobacteria</taxon>
        <taxon>Rhodobacterales</taxon>
        <taxon>Paracoccaceae</taxon>
        <taxon>Roseinatronobacter</taxon>
    </lineage>
</organism>
<comment type="caution">
    <text evidence="1">The sequence shown here is derived from an EMBL/GenBank/DDBJ whole genome shotgun (WGS) entry which is preliminary data.</text>
</comment>
<gene>
    <name evidence="1" type="ORF">PUT78_22715</name>
</gene>
<sequence>MKKVDVSVFALGWLLEGYYKDHPDVQEHTIALCRAFVNFMDANGLFVTRPYEGDDPPRDLNIVESQLSPEGKVLFRSAAIDRWKGRNDDITKPISMRVLERELKKLRGK</sequence>
<evidence type="ECO:0000313" key="2">
    <source>
        <dbReference type="Proteomes" id="UP001431784"/>
    </source>
</evidence>
<accession>A0ABT5TFG1</accession>
<evidence type="ECO:0000313" key="1">
    <source>
        <dbReference type="EMBL" id="MDD7973853.1"/>
    </source>
</evidence>
<reference evidence="1" key="1">
    <citation type="submission" date="2023-02" db="EMBL/GenBank/DDBJ databases">
        <title>Description of Roseinatronobacter alkalisoli sp. nov., an alkaliphilic bacerium isolated from soda soil.</title>
        <authorList>
            <person name="Wei W."/>
        </authorList>
    </citation>
    <scope>NUCLEOTIDE SEQUENCE</scope>
    <source>
        <strain evidence="1">HJB301</strain>
    </source>
</reference>
<keyword evidence="2" id="KW-1185">Reference proteome</keyword>